<feature type="transmembrane region" description="Helical" evidence="1">
    <location>
        <begin position="46"/>
        <end position="69"/>
    </location>
</feature>
<evidence type="ECO:0000313" key="2">
    <source>
        <dbReference type="EMBL" id="NRT17690.1"/>
    </source>
</evidence>
<evidence type="ECO:0000313" key="3">
    <source>
        <dbReference type="Proteomes" id="UP000779507"/>
    </source>
</evidence>
<feature type="transmembrane region" description="Helical" evidence="1">
    <location>
        <begin position="5"/>
        <end position="22"/>
    </location>
</feature>
<dbReference type="Proteomes" id="UP000779507">
    <property type="component" value="Unassembled WGS sequence"/>
</dbReference>
<organism evidence="2 3">
    <name type="scientific">Hymenobacter caeli</name>
    <dbReference type="NCBI Taxonomy" id="2735894"/>
    <lineage>
        <taxon>Bacteria</taxon>
        <taxon>Pseudomonadati</taxon>
        <taxon>Bacteroidota</taxon>
        <taxon>Cytophagia</taxon>
        <taxon>Cytophagales</taxon>
        <taxon>Hymenobacteraceae</taxon>
        <taxon>Hymenobacter</taxon>
    </lineage>
</organism>
<evidence type="ECO:0008006" key="4">
    <source>
        <dbReference type="Google" id="ProtNLM"/>
    </source>
</evidence>
<name>A0ABX2FMJ7_9BACT</name>
<accession>A0ABX2FMJ7</accession>
<keyword evidence="1" id="KW-1133">Transmembrane helix</keyword>
<dbReference type="EMBL" id="JABSNP010000002">
    <property type="protein sequence ID" value="NRT17690.1"/>
    <property type="molecule type" value="Genomic_DNA"/>
</dbReference>
<evidence type="ECO:0000256" key="1">
    <source>
        <dbReference type="SAM" id="Phobius"/>
    </source>
</evidence>
<comment type="caution">
    <text evidence="2">The sequence shown here is derived from an EMBL/GenBank/DDBJ whole genome shotgun (WGS) entry which is preliminary data.</text>
</comment>
<dbReference type="RefSeq" id="WP_173808471.1">
    <property type="nucleotide sequence ID" value="NZ_JABSNP010000002.1"/>
</dbReference>
<reference evidence="2 3" key="1">
    <citation type="submission" date="2020-05" db="EMBL/GenBank/DDBJ databases">
        <title>Genomic Encyclopedia of Type Strains, Phase IV (KMG-V): Genome sequencing to study the core and pangenomes of soil and plant-associated prokaryotes.</title>
        <authorList>
            <person name="Whitman W."/>
        </authorList>
    </citation>
    <scope>NUCLEOTIDE SEQUENCE [LARGE SCALE GENOMIC DNA]</scope>
    <source>
        <strain evidence="2 3">9A</strain>
    </source>
</reference>
<keyword evidence="1" id="KW-0472">Membrane</keyword>
<protein>
    <recommendedName>
        <fullName evidence="4">DUF1772 domain-containing protein</fullName>
    </recommendedName>
</protein>
<keyword evidence="3" id="KW-1185">Reference proteome</keyword>
<gene>
    <name evidence="2" type="ORF">HNP98_000497</name>
</gene>
<sequence length="81" mass="9019">MAFLIVVDFIIYAALSIALMNYDDKHDDSEVGYGSWKSMTTFDKTASALMISWNIVNLITAGFVVYAIYKKLNPSIKSSIS</sequence>
<proteinExistence type="predicted"/>
<keyword evidence="1" id="KW-0812">Transmembrane</keyword>